<protein>
    <submittedName>
        <fullName evidence="1">Uncharacterized protein</fullName>
    </submittedName>
</protein>
<sequence length="591" mass="66573">MATSPSPAIFLFLWFLCASNFNLGLCTLKVIHCNKNDQQALLVFKQGVVDPTGLLSSWSIHSDCCQWSGVQCDNITGRVTGLSLPCPYYDYYGNYYDKSKCLGGQINLPLFQLEFLESLDLKENDFKGIDLCPTHANHNLSRPMSPQECEKFSKLLNLDISYNNDLHVGDLLWIFHLPSLKSLHLSGIDLHIQNHWVRLMTELPSISELRLRNCQLGNIHPPLGWYVHSSSLQSLDLSYNFFDSRMFKWVSNLTSLSHLTLEGNHFRGQIPDTVLRLRNLKSLGLAYNEFNGSIPEWLGQYEFLERLDLFVNLFSGPIPTTLGNLSSLIFIDISANLLNGSLPESLGKLSNLEELRVGNNSLVGVISENNFAKLWSLELIDFSEINIVFDLDSNWAPPIHLKFIHMYGAIMGSIFPSWLYSLGSLHYLNVSSSKISSIDPDKFWSLARRTYAYDVSNNLIGGDLSNVWLNSSWIDLRNNKFKGGLPRLSPKVAILNLANNSFSGSMAPLLCHPMNRRNKLAFLDMSHNQLSGELPDCFANWQSLVYVNLGNNMLTGKIPDSVGSLSALQSFHLPKMNFLELSLRPLKIAET</sequence>
<name>A0ACB9LQ11_BAUVA</name>
<gene>
    <name evidence="1" type="ORF">L6164_026212</name>
</gene>
<proteinExistence type="predicted"/>
<organism evidence="1 2">
    <name type="scientific">Bauhinia variegata</name>
    <name type="common">Purple orchid tree</name>
    <name type="synonym">Phanera variegata</name>
    <dbReference type="NCBI Taxonomy" id="167791"/>
    <lineage>
        <taxon>Eukaryota</taxon>
        <taxon>Viridiplantae</taxon>
        <taxon>Streptophyta</taxon>
        <taxon>Embryophyta</taxon>
        <taxon>Tracheophyta</taxon>
        <taxon>Spermatophyta</taxon>
        <taxon>Magnoliopsida</taxon>
        <taxon>eudicotyledons</taxon>
        <taxon>Gunneridae</taxon>
        <taxon>Pentapetalae</taxon>
        <taxon>rosids</taxon>
        <taxon>fabids</taxon>
        <taxon>Fabales</taxon>
        <taxon>Fabaceae</taxon>
        <taxon>Cercidoideae</taxon>
        <taxon>Cercideae</taxon>
        <taxon>Bauhiniinae</taxon>
        <taxon>Bauhinia</taxon>
    </lineage>
</organism>
<dbReference type="EMBL" id="CM039436">
    <property type="protein sequence ID" value="KAI4313218.1"/>
    <property type="molecule type" value="Genomic_DNA"/>
</dbReference>
<comment type="caution">
    <text evidence="1">The sequence shown here is derived from an EMBL/GenBank/DDBJ whole genome shotgun (WGS) entry which is preliminary data.</text>
</comment>
<evidence type="ECO:0000313" key="1">
    <source>
        <dbReference type="EMBL" id="KAI4313218.1"/>
    </source>
</evidence>
<reference evidence="1 2" key="1">
    <citation type="journal article" date="2022" name="DNA Res.">
        <title>Chromosomal-level genome assembly of the orchid tree Bauhinia variegata (Leguminosae; Cercidoideae) supports the allotetraploid origin hypothesis of Bauhinia.</title>
        <authorList>
            <person name="Zhong Y."/>
            <person name="Chen Y."/>
            <person name="Zheng D."/>
            <person name="Pang J."/>
            <person name="Liu Y."/>
            <person name="Luo S."/>
            <person name="Meng S."/>
            <person name="Qian L."/>
            <person name="Wei D."/>
            <person name="Dai S."/>
            <person name="Zhou R."/>
        </authorList>
    </citation>
    <scope>NUCLEOTIDE SEQUENCE [LARGE SCALE GENOMIC DNA]</scope>
    <source>
        <strain evidence="1">BV-YZ2020</strain>
    </source>
</reference>
<accession>A0ACB9LQ11</accession>
<evidence type="ECO:0000313" key="2">
    <source>
        <dbReference type="Proteomes" id="UP000828941"/>
    </source>
</evidence>
<dbReference type="Proteomes" id="UP000828941">
    <property type="component" value="Chromosome 11"/>
</dbReference>
<keyword evidence="2" id="KW-1185">Reference proteome</keyword>